<dbReference type="Proteomes" id="UP000007796">
    <property type="component" value="Unassembled WGS sequence"/>
</dbReference>
<evidence type="ECO:0000313" key="2">
    <source>
        <dbReference type="Proteomes" id="UP000007796"/>
    </source>
</evidence>
<sequence length="104" mass="11698">MKATPRRARFSTGLGSTVDSLFTEYSAANPISDTPFVAPETAAERDRVWSAWTDTVLNTVLRFCRYRSDVDPLQYWVDFVGDPASPVLQTPAQVFLHVYVTESH</sequence>
<protein>
    <submittedName>
        <fullName evidence="1">Uncharacterized protein</fullName>
    </submittedName>
</protein>
<dbReference type="InParanoid" id="F0X795"/>
<dbReference type="HOGENOM" id="CLU_2250449_0_0_1"/>
<gene>
    <name evidence="1" type="ORF">CMQ_6973</name>
</gene>
<organism evidence="2">
    <name type="scientific">Grosmannia clavigera (strain kw1407 / UAMH 11150)</name>
    <name type="common">Blue stain fungus</name>
    <name type="synonym">Graphiocladiella clavigera</name>
    <dbReference type="NCBI Taxonomy" id="655863"/>
    <lineage>
        <taxon>Eukaryota</taxon>
        <taxon>Fungi</taxon>
        <taxon>Dikarya</taxon>
        <taxon>Ascomycota</taxon>
        <taxon>Pezizomycotina</taxon>
        <taxon>Sordariomycetes</taxon>
        <taxon>Sordariomycetidae</taxon>
        <taxon>Ophiostomatales</taxon>
        <taxon>Ophiostomataceae</taxon>
        <taxon>Leptographium</taxon>
    </lineage>
</organism>
<name>F0X795_GROCL</name>
<dbReference type="RefSeq" id="XP_014176134.1">
    <property type="nucleotide sequence ID" value="XM_014320659.1"/>
</dbReference>
<evidence type="ECO:0000313" key="1">
    <source>
        <dbReference type="EMBL" id="EFX06652.1"/>
    </source>
</evidence>
<accession>F0X795</accession>
<proteinExistence type="predicted"/>
<reference evidence="1 2" key="1">
    <citation type="journal article" date="2011" name="Proc. Natl. Acad. Sci. U.S.A.">
        <title>Genome and transcriptome analyses of the mountain pine beetle-fungal symbiont Grosmannia clavigera, a lodgepole pine pathogen.</title>
        <authorList>
            <person name="DiGuistini S."/>
            <person name="Wang Y."/>
            <person name="Liao N.Y."/>
            <person name="Taylor G."/>
            <person name="Tanguay P."/>
            <person name="Feau N."/>
            <person name="Henrissat B."/>
            <person name="Chan S.K."/>
            <person name="Hesse-Orce U."/>
            <person name="Alamouti S.M."/>
            <person name="Tsui C.K.M."/>
            <person name="Docking R.T."/>
            <person name="Levasseur A."/>
            <person name="Haridas S."/>
            <person name="Robertson G."/>
            <person name="Birol I."/>
            <person name="Holt R.A."/>
            <person name="Marra M.A."/>
            <person name="Hamelin R.C."/>
            <person name="Hirst M."/>
            <person name="Jones S.J.M."/>
            <person name="Bohlmann J."/>
            <person name="Breuil C."/>
        </authorList>
    </citation>
    <scope>NUCLEOTIDE SEQUENCE [LARGE SCALE GENOMIC DNA]</scope>
    <source>
        <strain evidence="2">kw1407 / UAMH 11150</strain>
    </source>
</reference>
<keyword evidence="2" id="KW-1185">Reference proteome</keyword>
<dbReference type="AlphaFoldDB" id="F0X795"/>
<dbReference type="EMBL" id="GL629729">
    <property type="protein sequence ID" value="EFX06652.1"/>
    <property type="molecule type" value="Genomic_DNA"/>
</dbReference>
<dbReference type="GeneID" id="25980465"/>